<dbReference type="PROSITE" id="PS50937">
    <property type="entry name" value="HTH_MERR_2"/>
    <property type="match status" value="1"/>
</dbReference>
<comment type="caution">
    <text evidence="6">The sequence shown here is derived from an EMBL/GenBank/DDBJ whole genome shotgun (WGS) entry which is preliminary data.</text>
</comment>
<name>A0A6I1EJ70_9BURK</name>
<accession>A0A6I1EJ70</accession>
<dbReference type="SMART" id="SM00422">
    <property type="entry name" value="HTH_MERR"/>
    <property type="match status" value="1"/>
</dbReference>
<feature type="domain" description="HTH merR-type" evidence="5">
    <location>
        <begin position="1"/>
        <end position="70"/>
    </location>
</feature>
<proteinExistence type="predicted"/>
<evidence type="ECO:0000256" key="2">
    <source>
        <dbReference type="ARBA" id="ARBA00023015"/>
    </source>
</evidence>
<evidence type="ECO:0000259" key="5">
    <source>
        <dbReference type="PROSITE" id="PS50937"/>
    </source>
</evidence>
<keyword evidence="1" id="KW-0678">Repressor</keyword>
<sequence>MQYRIGDFAAYMGVTPDLLKHYEDQGLLWAEHRENGYRYYPFQTSPKFLAAMQLKSYGIPIRGMQALISDASPEELLEELRNRTAHMEKEAERLRMVIEEQRSLEAWMARRRPGRDDWEVTDFESFCFLPHSQGLVFIENEDIYKILPDWLGWMPLVKSTLAVSPTPAEDGSLPSSWGLSVRESIAKAAGIPVNESVECVPAGKAFILHYAGPARMQSESLREDHDHPVLAKMRALGVKPKGRIFKIVRLNAHMNQPDRLEFADYIAPIE</sequence>
<evidence type="ECO:0000313" key="6">
    <source>
        <dbReference type="EMBL" id="KAB7660262.1"/>
    </source>
</evidence>
<dbReference type="PANTHER" id="PTHR30204">
    <property type="entry name" value="REDOX-CYCLING DRUG-SENSING TRANSCRIPTIONAL ACTIVATOR SOXR"/>
    <property type="match status" value="1"/>
</dbReference>
<keyword evidence="4" id="KW-0804">Transcription</keyword>
<organism evidence="6 7">
    <name type="scientific">Sutterella seckii</name>
    <dbReference type="NCBI Taxonomy" id="1944635"/>
    <lineage>
        <taxon>Bacteria</taxon>
        <taxon>Pseudomonadati</taxon>
        <taxon>Pseudomonadota</taxon>
        <taxon>Betaproteobacteria</taxon>
        <taxon>Burkholderiales</taxon>
        <taxon>Sutterellaceae</taxon>
        <taxon>Sutterella</taxon>
    </lineage>
</organism>
<dbReference type="Proteomes" id="UP000430564">
    <property type="component" value="Unassembled WGS sequence"/>
</dbReference>
<keyword evidence="3" id="KW-0238">DNA-binding</keyword>
<dbReference type="GO" id="GO:0003677">
    <property type="term" value="F:DNA binding"/>
    <property type="evidence" value="ECO:0007669"/>
    <property type="project" value="UniProtKB-KW"/>
</dbReference>
<gene>
    <name evidence="6" type="ORF">GBM95_06275</name>
</gene>
<dbReference type="GO" id="GO:0003700">
    <property type="term" value="F:DNA-binding transcription factor activity"/>
    <property type="evidence" value="ECO:0007669"/>
    <property type="project" value="InterPro"/>
</dbReference>
<evidence type="ECO:0000313" key="7">
    <source>
        <dbReference type="Proteomes" id="UP000430564"/>
    </source>
</evidence>
<keyword evidence="2" id="KW-0805">Transcription regulation</keyword>
<evidence type="ECO:0000256" key="3">
    <source>
        <dbReference type="ARBA" id="ARBA00023125"/>
    </source>
</evidence>
<dbReference type="SUPFAM" id="SSF46955">
    <property type="entry name" value="Putative DNA-binding domain"/>
    <property type="match status" value="1"/>
</dbReference>
<dbReference type="RefSeq" id="WP_152158317.1">
    <property type="nucleotide sequence ID" value="NZ_WEHX01000033.1"/>
</dbReference>
<dbReference type="InterPro" id="IPR000551">
    <property type="entry name" value="MerR-type_HTH_dom"/>
</dbReference>
<dbReference type="EMBL" id="WEHX01000033">
    <property type="protein sequence ID" value="KAB7660262.1"/>
    <property type="molecule type" value="Genomic_DNA"/>
</dbReference>
<reference evidence="6 7" key="1">
    <citation type="submission" date="2019-10" db="EMBL/GenBank/DDBJ databases">
        <title>Genome diversity of Sutterella seckii.</title>
        <authorList>
            <person name="Chaplin A.V."/>
            <person name="Sokolova S.R."/>
            <person name="Mosin K.A."/>
            <person name="Ivanova E.L."/>
            <person name="Kochetkova T.O."/>
            <person name="Goltsov A.Y."/>
            <person name="Trofimov D.Y."/>
            <person name="Efimov B.A."/>
        </authorList>
    </citation>
    <scope>NUCLEOTIDE SEQUENCE [LARGE SCALE GENOMIC DNA]</scope>
    <source>
        <strain evidence="6 7">ASD393</strain>
    </source>
</reference>
<dbReference type="InterPro" id="IPR047057">
    <property type="entry name" value="MerR_fam"/>
</dbReference>
<dbReference type="PANTHER" id="PTHR30204:SF69">
    <property type="entry name" value="MERR-FAMILY TRANSCRIPTIONAL REGULATOR"/>
    <property type="match status" value="1"/>
</dbReference>
<dbReference type="OrthoDB" id="9154098at2"/>
<dbReference type="Pfam" id="PF13411">
    <property type="entry name" value="MerR_1"/>
    <property type="match status" value="1"/>
</dbReference>
<evidence type="ECO:0000256" key="1">
    <source>
        <dbReference type="ARBA" id="ARBA00022491"/>
    </source>
</evidence>
<dbReference type="AlphaFoldDB" id="A0A6I1EJ70"/>
<protein>
    <submittedName>
        <fullName evidence="6">MerR family transcriptional regulator</fullName>
    </submittedName>
</protein>
<dbReference type="InterPro" id="IPR009061">
    <property type="entry name" value="DNA-bd_dom_put_sf"/>
</dbReference>
<dbReference type="Gene3D" id="1.10.1660.10">
    <property type="match status" value="1"/>
</dbReference>
<evidence type="ECO:0000256" key="4">
    <source>
        <dbReference type="ARBA" id="ARBA00023163"/>
    </source>
</evidence>